<dbReference type="EMBL" id="BOSL01000012">
    <property type="protein sequence ID" value="GIP54623.1"/>
    <property type="molecule type" value="Genomic_DNA"/>
</dbReference>
<comment type="caution">
    <text evidence="2">The sequence shown here is derived from an EMBL/GenBank/DDBJ whole genome shotgun (WGS) entry which is preliminary data.</text>
</comment>
<proteinExistence type="predicted"/>
<evidence type="ECO:0000256" key="1">
    <source>
        <dbReference type="SAM" id="Phobius"/>
    </source>
</evidence>
<feature type="transmembrane region" description="Helical" evidence="1">
    <location>
        <begin position="59"/>
        <end position="77"/>
    </location>
</feature>
<protein>
    <recommendedName>
        <fullName evidence="4">YxlC family protein</fullName>
    </recommendedName>
</protein>
<keyword evidence="1" id="KW-0812">Transmembrane</keyword>
<dbReference type="Proteomes" id="UP000679992">
    <property type="component" value="Unassembled WGS sequence"/>
</dbReference>
<dbReference type="Pfam" id="PF17280">
    <property type="entry name" value="DUF5345"/>
    <property type="match status" value="1"/>
</dbReference>
<evidence type="ECO:0008006" key="4">
    <source>
        <dbReference type="Google" id="ProtNLM"/>
    </source>
</evidence>
<reference evidence="2 3" key="1">
    <citation type="submission" date="2021-03" db="EMBL/GenBank/DDBJ databases">
        <title>Antimicrobial resistance genes in bacteria isolated from Japanese honey, and their potential for conferring macrolide and lincosamide resistance in the American foulbrood pathogen Paenibacillus larvae.</title>
        <authorList>
            <person name="Okamoto M."/>
            <person name="Kumagai M."/>
            <person name="Kanamori H."/>
            <person name="Takamatsu D."/>
        </authorList>
    </citation>
    <scope>NUCLEOTIDE SEQUENCE [LARGE SCALE GENOMIC DNA]</scope>
    <source>
        <strain evidence="2 3">J42TS3</strain>
    </source>
</reference>
<gene>
    <name evidence="2" type="ORF">J42TS3_36580</name>
</gene>
<sequence>MRDKEIDDEFETRLIQELSGEWNRMDKLVPPSLDLPPSAWEQRIQAVWREKKRTEKRENLLFLLIALTVIGGCLFVYSYPYVYAIVQGLGLAVAVGVVAVTVFSRKGKRHEF</sequence>
<evidence type="ECO:0000313" key="3">
    <source>
        <dbReference type="Proteomes" id="UP000679992"/>
    </source>
</evidence>
<dbReference type="InterPro" id="IPR035238">
    <property type="entry name" value="DUF5345"/>
</dbReference>
<name>A0ABQ4MF90_9BACL</name>
<organism evidence="2 3">
    <name type="scientific">Paenibacillus vini</name>
    <dbReference type="NCBI Taxonomy" id="1476024"/>
    <lineage>
        <taxon>Bacteria</taxon>
        <taxon>Bacillati</taxon>
        <taxon>Bacillota</taxon>
        <taxon>Bacilli</taxon>
        <taxon>Bacillales</taxon>
        <taxon>Paenibacillaceae</taxon>
        <taxon>Paenibacillus</taxon>
    </lineage>
</organism>
<keyword evidence="1" id="KW-1133">Transmembrane helix</keyword>
<feature type="transmembrane region" description="Helical" evidence="1">
    <location>
        <begin position="83"/>
        <end position="103"/>
    </location>
</feature>
<accession>A0ABQ4MF90</accession>
<keyword evidence="1" id="KW-0472">Membrane</keyword>
<keyword evidence="3" id="KW-1185">Reference proteome</keyword>
<dbReference type="RefSeq" id="WP_213655858.1">
    <property type="nucleotide sequence ID" value="NZ_BOSL01000012.1"/>
</dbReference>
<evidence type="ECO:0000313" key="2">
    <source>
        <dbReference type="EMBL" id="GIP54623.1"/>
    </source>
</evidence>